<accession>A0A7R9FSX9</accession>
<feature type="transmembrane region" description="Helical" evidence="1">
    <location>
        <begin position="12"/>
        <end position="33"/>
    </location>
</feature>
<keyword evidence="1" id="KW-0812">Transmembrane</keyword>
<reference evidence="2" key="1">
    <citation type="submission" date="2020-11" db="EMBL/GenBank/DDBJ databases">
        <authorList>
            <person name="Tran Van P."/>
        </authorList>
    </citation>
    <scope>NUCLEOTIDE SEQUENCE</scope>
</reference>
<name>A0A7R9FSX9_9CRUS</name>
<dbReference type="EMBL" id="CAJPEV010007479">
    <property type="protein sequence ID" value="CAG0904780.1"/>
    <property type="molecule type" value="Genomic_DNA"/>
</dbReference>
<dbReference type="AlphaFoldDB" id="A0A7R9FSX9"/>
<keyword evidence="1" id="KW-0472">Membrane</keyword>
<gene>
    <name evidence="2" type="ORF">DSTB1V02_LOCUS13766</name>
</gene>
<dbReference type="EMBL" id="LR906996">
    <property type="protein sequence ID" value="CAD7254020.1"/>
    <property type="molecule type" value="Genomic_DNA"/>
</dbReference>
<proteinExistence type="predicted"/>
<dbReference type="Proteomes" id="UP000677054">
    <property type="component" value="Unassembled WGS sequence"/>
</dbReference>
<organism evidence="2">
    <name type="scientific">Darwinula stevensoni</name>
    <dbReference type="NCBI Taxonomy" id="69355"/>
    <lineage>
        <taxon>Eukaryota</taxon>
        <taxon>Metazoa</taxon>
        <taxon>Ecdysozoa</taxon>
        <taxon>Arthropoda</taxon>
        <taxon>Crustacea</taxon>
        <taxon>Oligostraca</taxon>
        <taxon>Ostracoda</taxon>
        <taxon>Podocopa</taxon>
        <taxon>Podocopida</taxon>
        <taxon>Darwinulocopina</taxon>
        <taxon>Darwinuloidea</taxon>
        <taxon>Darwinulidae</taxon>
        <taxon>Darwinula</taxon>
    </lineage>
</organism>
<keyword evidence="1" id="KW-1133">Transmembrane helix</keyword>
<keyword evidence="3" id="KW-1185">Reference proteome</keyword>
<protein>
    <submittedName>
        <fullName evidence="2">Uncharacterized protein</fullName>
    </submittedName>
</protein>
<feature type="transmembrane region" description="Helical" evidence="1">
    <location>
        <begin position="45"/>
        <end position="73"/>
    </location>
</feature>
<evidence type="ECO:0000313" key="3">
    <source>
        <dbReference type="Proteomes" id="UP000677054"/>
    </source>
</evidence>
<evidence type="ECO:0000256" key="1">
    <source>
        <dbReference type="SAM" id="Phobius"/>
    </source>
</evidence>
<evidence type="ECO:0000313" key="2">
    <source>
        <dbReference type="EMBL" id="CAD7254020.1"/>
    </source>
</evidence>
<sequence length="109" mass="12575">MFQRERSLMIPWLGITFLLLILFPVGVIITIVFELVPESKVSGNFIAIVVFIVLSVITYSIEIHFFLVVYSYFKELGRAASPEGALHLHEGEKPIQLEEPRLHPRFSRY</sequence>